<protein>
    <submittedName>
        <fullName evidence="2">Uncharacterized protein</fullName>
    </submittedName>
</protein>
<dbReference type="Proteomes" id="UP000070700">
    <property type="component" value="Unassembled WGS sequence"/>
</dbReference>
<evidence type="ECO:0000313" key="2">
    <source>
        <dbReference type="EMBL" id="KUJ24143.1"/>
    </source>
</evidence>
<proteinExistence type="predicted"/>
<dbReference type="KEGG" id="psco:LY89DRAFT_13449"/>
<dbReference type="GeneID" id="28814991"/>
<gene>
    <name evidence="2" type="ORF">LY89DRAFT_13449</name>
</gene>
<accession>A0A194XVA5</accession>
<dbReference type="AlphaFoldDB" id="A0A194XVA5"/>
<evidence type="ECO:0000313" key="3">
    <source>
        <dbReference type="Proteomes" id="UP000070700"/>
    </source>
</evidence>
<name>A0A194XVA5_MOLSC</name>
<dbReference type="EMBL" id="KQ947404">
    <property type="protein sequence ID" value="KUJ24143.1"/>
    <property type="molecule type" value="Genomic_DNA"/>
</dbReference>
<feature type="region of interest" description="Disordered" evidence="1">
    <location>
        <begin position="1"/>
        <end position="55"/>
    </location>
</feature>
<organism evidence="2 3">
    <name type="scientific">Mollisia scopiformis</name>
    <name type="common">Conifer needle endophyte fungus</name>
    <name type="synonym">Phialocephala scopiformis</name>
    <dbReference type="NCBI Taxonomy" id="149040"/>
    <lineage>
        <taxon>Eukaryota</taxon>
        <taxon>Fungi</taxon>
        <taxon>Dikarya</taxon>
        <taxon>Ascomycota</taxon>
        <taxon>Pezizomycotina</taxon>
        <taxon>Leotiomycetes</taxon>
        <taxon>Helotiales</taxon>
        <taxon>Mollisiaceae</taxon>
        <taxon>Mollisia</taxon>
    </lineage>
</organism>
<dbReference type="RefSeq" id="XP_018078498.1">
    <property type="nucleotide sequence ID" value="XM_018205265.1"/>
</dbReference>
<keyword evidence="3" id="KW-1185">Reference proteome</keyword>
<reference evidence="2 3" key="1">
    <citation type="submission" date="2015-10" db="EMBL/GenBank/DDBJ databases">
        <title>Full genome of DAOMC 229536 Phialocephala scopiformis, a fungal endophyte of spruce producing the potent anti-insectan compound rugulosin.</title>
        <authorList>
            <consortium name="DOE Joint Genome Institute"/>
            <person name="Walker A.K."/>
            <person name="Frasz S.L."/>
            <person name="Seifert K.A."/>
            <person name="Miller J.D."/>
            <person name="Mondo S.J."/>
            <person name="Labutti K."/>
            <person name="Lipzen A."/>
            <person name="Dockter R."/>
            <person name="Kennedy M."/>
            <person name="Grigoriev I.V."/>
            <person name="Spatafora J.W."/>
        </authorList>
    </citation>
    <scope>NUCLEOTIDE SEQUENCE [LARGE SCALE GENOMIC DNA]</scope>
    <source>
        <strain evidence="2 3">CBS 120377</strain>
    </source>
</reference>
<sequence length="55" mass="6294">MQLSPLMWHGAEPEPELNSLSPRPRPRPRPRPTTHDLHDDDEAPPAVSMVRRCSE</sequence>
<evidence type="ECO:0000256" key="1">
    <source>
        <dbReference type="SAM" id="MobiDB-lite"/>
    </source>
</evidence>
<dbReference type="InParanoid" id="A0A194XVA5"/>